<organism evidence="8 9">
    <name type="scientific">Ficus carica</name>
    <name type="common">Common fig</name>
    <dbReference type="NCBI Taxonomy" id="3494"/>
    <lineage>
        <taxon>Eukaryota</taxon>
        <taxon>Viridiplantae</taxon>
        <taxon>Streptophyta</taxon>
        <taxon>Embryophyta</taxon>
        <taxon>Tracheophyta</taxon>
        <taxon>Spermatophyta</taxon>
        <taxon>Magnoliopsida</taxon>
        <taxon>eudicotyledons</taxon>
        <taxon>Gunneridae</taxon>
        <taxon>Pentapetalae</taxon>
        <taxon>rosids</taxon>
        <taxon>fabids</taxon>
        <taxon>Rosales</taxon>
        <taxon>Moraceae</taxon>
        <taxon>Ficeae</taxon>
        <taxon>Ficus</taxon>
    </lineage>
</organism>
<keyword evidence="4" id="KW-0735">Signal-anchor</keyword>
<evidence type="ECO:0000256" key="5">
    <source>
        <dbReference type="ARBA" id="ARBA00023034"/>
    </source>
</evidence>
<feature type="transmembrane region" description="Helical" evidence="6">
    <location>
        <begin position="42"/>
        <end position="61"/>
    </location>
</feature>
<evidence type="ECO:0000256" key="1">
    <source>
        <dbReference type="ARBA" id="ARBA00004323"/>
    </source>
</evidence>
<feature type="domain" description="Exostosin GT47" evidence="7">
    <location>
        <begin position="130"/>
        <end position="428"/>
    </location>
</feature>
<comment type="similarity">
    <text evidence="2">Belongs to the glycosyltransferase 47 family.</text>
</comment>
<dbReference type="Gramene" id="FCD_00001193-RA">
    <property type="protein sequence ID" value="FCD_00001193-RA:cds"/>
    <property type="gene ID" value="FCD_00001193"/>
</dbReference>
<dbReference type="PANTHER" id="PTHR11062">
    <property type="entry name" value="EXOSTOSIN HEPARAN SULFATE GLYCOSYLTRANSFERASE -RELATED"/>
    <property type="match status" value="1"/>
</dbReference>
<dbReference type="Proteomes" id="UP001187192">
    <property type="component" value="Unassembled WGS sequence"/>
</dbReference>
<keyword evidence="6" id="KW-1133">Transmembrane helix</keyword>
<evidence type="ECO:0000256" key="4">
    <source>
        <dbReference type="ARBA" id="ARBA00022968"/>
    </source>
</evidence>
<comment type="subcellular location">
    <subcellularLocation>
        <location evidence="1">Golgi apparatus membrane</location>
        <topology evidence="1">Single-pass type II membrane protein</topology>
    </subcellularLocation>
</comment>
<evidence type="ECO:0000313" key="9">
    <source>
        <dbReference type="Proteomes" id="UP001187192"/>
    </source>
</evidence>
<keyword evidence="9" id="KW-1185">Reference proteome</keyword>
<evidence type="ECO:0000256" key="3">
    <source>
        <dbReference type="ARBA" id="ARBA00022676"/>
    </source>
</evidence>
<evidence type="ECO:0000256" key="2">
    <source>
        <dbReference type="ARBA" id="ARBA00010271"/>
    </source>
</evidence>
<dbReference type="InterPro" id="IPR040911">
    <property type="entry name" value="Exostosin_GT47"/>
</dbReference>
<gene>
    <name evidence="8" type="ORF">TIFTF001_000794</name>
</gene>
<keyword evidence="3" id="KW-0328">Glycosyltransferase</keyword>
<proteinExistence type="inferred from homology"/>
<dbReference type="InterPro" id="IPR004263">
    <property type="entry name" value="Exostosin"/>
</dbReference>
<keyword evidence="6" id="KW-0812">Transmembrane</keyword>
<evidence type="ECO:0000259" key="7">
    <source>
        <dbReference type="Pfam" id="PF03016"/>
    </source>
</evidence>
<dbReference type="Pfam" id="PF03016">
    <property type="entry name" value="Exostosin_GT47"/>
    <property type="match status" value="1"/>
</dbReference>
<dbReference type="GO" id="GO:0016757">
    <property type="term" value="F:glycosyltransferase activity"/>
    <property type="evidence" value="ECO:0007669"/>
    <property type="project" value="UniProtKB-KW"/>
</dbReference>
<evidence type="ECO:0000256" key="6">
    <source>
        <dbReference type="SAM" id="Phobius"/>
    </source>
</evidence>
<evidence type="ECO:0000313" key="8">
    <source>
        <dbReference type="EMBL" id="GMN25036.1"/>
    </source>
</evidence>
<dbReference type="AlphaFoldDB" id="A0AA87ZCF7"/>
<keyword evidence="6" id="KW-0472">Membrane</keyword>
<dbReference type="PANTHER" id="PTHR11062:SF229">
    <property type="entry name" value="GLUCURONOXYLAN GLUCURONOSYLTRANSFERASE IRX7-RELATED"/>
    <property type="match status" value="1"/>
</dbReference>
<sequence length="485" mass="55263">MEAQQIKRTTAKSRGFYVKMKLLQQQNGKHGRPHEKSCFFRYYKWLLWLSLTLYFFSPYLLTTTTTTTTNDDDSKNDNKNNINPTFLSKTRVVSSSKSTFASRALIESTASDSRLQQPLHDQEGVLSLSKDLKIYVYELPPEYNADWLNNERCSNHLFASEVAIHRALLTSDVRTFDPYEADFFFVPVYVSCNFSTVNGFPAIGHARSLLSSAVQLISSDYPFWNRSLGSDHVFVASHDFGACFHTMENVAIADGIPGFLKRSIILQTFGVQGKHPCQDVENVLIPPYVSPESVRTTLERAPANGRRDIFAFFRGKMEVHPKNVSGRFYSKRVRTAIWRKYGGDRKFYLQRHRFAGYQSEIVRSVFCLCPLGWAPWSPRLVESVVLGCVPVIIADDIRLPFPEAVRWPEISLTVAERDVGKLGMILEHVAATNLTAIQKNLMDPFVRRALLFNNQIEQGDATWQVLSALAIKLNRSYIRSRDSTQ</sequence>
<keyword evidence="5" id="KW-0333">Golgi apparatus</keyword>
<comment type="caution">
    <text evidence="8">The sequence shown here is derived from an EMBL/GenBank/DDBJ whole genome shotgun (WGS) entry which is preliminary data.</text>
</comment>
<dbReference type="GO" id="GO:0000139">
    <property type="term" value="C:Golgi membrane"/>
    <property type="evidence" value="ECO:0007669"/>
    <property type="project" value="UniProtKB-SubCell"/>
</dbReference>
<accession>A0AA87ZCF7</accession>
<protein>
    <recommendedName>
        <fullName evidence="7">Exostosin GT47 domain-containing protein</fullName>
    </recommendedName>
</protein>
<name>A0AA87ZCF7_FICCA</name>
<keyword evidence="3" id="KW-0808">Transferase</keyword>
<dbReference type="EMBL" id="BTGU01000001">
    <property type="protein sequence ID" value="GMN25036.1"/>
    <property type="molecule type" value="Genomic_DNA"/>
</dbReference>
<dbReference type="GO" id="GO:0010417">
    <property type="term" value="P:glucuronoxylan biosynthetic process"/>
    <property type="evidence" value="ECO:0007669"/>
    <property type="project" value="TreeGrafter"/>
</dbReference>
<reference evidence="8" key="1">
    <citation type="submission" date="2023-07" db="EMBL/GenBank/DDBJ databases">
        <title>draft genome sequence of fig (Ficus carica).</title>
        <authorList>
            <person name="Takahashi T."/>
            <person name="Nishimura K."/>
        </authorList>
    </citation>
    <scope>NUCLEOTIDE SEQUENCE</scope>
</reference>